<organism evidence="5 6">
    <name type="scientific">Kineosporia corallincola</name>
    <dbReference type="NCBI Taxonomy" id="2835133"/>
    <lineage>
        <taxon>Bacteria</taxon>
        <taxon>Bacillati</taxon>
        <taxon>Actinomycetota</taxon>
        <taxon>Actinomycetes</taxon>
        <taxon>Kineosporiales</taxon>
        <taxon>Kineosporiaceae</taxon>
        <taxon>Kineosporia</taxon>
    </lineage>
</organism>
<accession>A0ABS5TQ68</accession>
<gene>
    <name evidence="5" type="ORF">KIH74_30180</name>
</gene>
<keyword evidence="6" id="KW-1185">Reference proteome</keyword>
<dbReference type="InterPro" id="IPR018060">
    <property type="entry name" value="HTH_AraC"/>
</dbReference>
<dbReference type="SUPFAM" id="SSF51182">
    <property type="entry name" value="RmlC-like cupins"/>
    <property type="match status" value="1"/>
</dbReference>
<proteinExistence type="predicted"/>
<dbReference type="PANTHER" id="PTHR46796">
    <property type="entry name" value="HTH-TYPE TRANSCRIPTIONAL ACTIVATOR RHAS-RELATED"/>
    <property type="match status" value="1"/>
</dbReference>
<dbReference type="InterPro" id="IPR018062">
    <property type="entry name" value="HTH_AraC-typ_CS"/>
</dbReference>
<dbReference type="Gene3D" id="1.10.10.60">
    <property type="entry name" value="Homeodomain-like"/>
    <property type="match status" value="2"/>
</dbReference>
<comment type="caution">
    <text evidence="5">The sequence shown here is derived from an EMBL/GenBank/DDBJ whole genome shotgun (WGS) entry which is preliminary data.</text>
</comment>
<reference evidence="5 6" key="1">
    <citation type="submission" date="2021-05" db="EMBL/GenBank/DDBJ databases">
        <title>Kineosporia and Streptomyces sp. nov. two new marine actinobacteria isolated from Coral.</title>
        <authorList>
            <person name="Buangrab K."/>
            <person name="Sutthacheep M."/>
            <person name="Yeemin T."/>
            <person name="Harunari E."/>
            <person name="Igarashi Y."/>
            <person name="Kanchanasin P."/>
            <person name="Tanasupawat S."/>
            <person name="Phongsopitanun W."/>
        </authorList>
    </citation>
    <scope>NUCLEOTIDE SEQUENCE [LARGE SCALE GENOMIC DNA]</scope>
    <source>
        <strain evidence="5 6">J2-2</strain>
    </source>
</reference>
<dbReference type="InterPro" id="IPR020449">
    <property type="entry name" value="Tscrpt_reg_AraC-type_HTH"/>
</dbReference>
<dbReference type="InterPro" id="IPR050204">
    <property type="entry name" value="AraC_XylS_family_regulators"/>
</dbReference>
<dbReference type="Pfam" id="PF12833">
    <property type="entry name" value="HTH_18"/>
    <property type="match status" value="1"/>
</dbReference>
<dbReference type="SUPFAM" id="SSF46689">
    <property type="entry name" value="Homeodomain-like"/>
    <property type="match status" value="2"/>
</dbReference>
<dbReference type="RefSeq" id="WP_214159790.1">
    <property type="nucleotide sequence ID" value="NZ_JAHBAY010000016.1"/>
</dbReference>
<evidence type="ECO:0000313" key="5">
    <source>
        <dbReference type="EMBL" id="MBT0773251.1"/>
    </source>
</evidence>
<dbReference type="InterPro" id="IPR009057">
    <property type="entry name" value="Homeodomain-like_sf"/>
</dbReference>
<evidence type="ECO:0000259" key="4">
    <source>
        <dbReference type="PROSITE" id="PS01124"/>
    </source>
</evidence>
<protein>
    <submittedName>
        <fullName evidence="5">AraC family transcriptional regulator</fullName>
    </submittedName>
</protein>
<name>A0ABS5TQ68_9ACTN</name>
<evidence type="ECO:0000313" key="6">
    <source>
        <dbReference type="Proteomes" id="UP001197247"/>
    </source>
</evidence>
<feature type="domain" description="HTH araC/xylS-type" evidence="4">
    <location>
        <begin position="194"/>
        <end position="292"/>
    </location>
</feature>
<dbReference type="InterPro" id="IPR032783">
    <property type="entry name" value="AraC_lig"/>
</dbReference>
<evidence type="ECO:0000256" key="1">
    <source>
        <dbReference type="ARBA" id="ARBA00023015"/>
    </source>
</evidence>
<dbReference type="EMBL" id="JAHBAY010000016">
    <property type="protein sequence ID" value="MBT0773251.1"/>
    <property type="molecule type" value="Genomic_DNA"/>
</dbReference>
<evidence type="ECO:0000256" key="2">
    <source>
        <dbReference type="ARBA" id="ARBA00023125"/>
    </source>
</evidence>
<dbReference type="PRINTS" id="PR00032">
    <property type="entry name" value="HTHARAC"/>
</dbReference>
<dbReference type="PANTHER" id="PTHR46796:SF7">
    <property type="entry name" value="ARAC FAMILY TRANSCRIPTIONAL REGULATOR"/>
    <property type="match status" value="1"/>
</dbReference>
<dbReference type="Proteomes" id="UP001197247">
    <property type="component" value="Unassembled WGS sequence"/>
</dbReference>
<evidence type="ECO:0000256" key="3">
    <source>
        <dbReference type="ARBA" id="ARBA00023163"/>
    </source>
</evidence>
<dbReference type="InterPro" id="IPR011051">
    <property type="entry name" value="RmlC_Cupin_sf"/>
</dbReference>
<sequence>MDRISETVAATRAGRAVAVRNRYAGGWTARFPAIHGSGLHIVQHGSPWLIPEHGAATRLRPGDVVFVPRGPEHGFAHTPARLPGLPAGERTPNLAHFDVEFVSCCYHLDRGQVHESFAGLPDVITLSIDDAAHPRLRMLADLLGEHAATDRPGDDIALPAIVDLLLVHLLRAWQDRPADVPWPGQEPVGDPRIAHALRAVHADPRRPWTVQQLADLAGMSRATFGRRFGQVTGESPGAYLLRRRLDRAALLLRSTHLPLAAVARQLGYSTEFSFAAAFRREFGIAPGRFRQREHAAPTS</sequence>
<keyword evidence="2" id="KW-0238">DNA-binding</keyword>
<dbReference type="PROSITE" id="PS01124">
    <property type="entry name" value="HTH_ARAC_FAMILY_2"/>
    <property type="match status" value="1"/>
</dbReference>
<dbReference type="PROSITE" id="PS00041">
    <property type="entry name" value="HTH_ARAC_FAMILY_1"/>
    <property type="match status" value="1"/>
</dbReference>
<keyword evidence="1" id="KW-0805">Transcription regulation</keyword>
<dbReference type="Pfam" id="PF12852">
    <property type="entry name" value="Cupin_6"/>
    <property type="match status" value="1"/>
</dbReference>
<dbReference type="SMART" id="SM00342">
    <property type="entry name" value="HTH_ARAC"/>
    <property type="match status" value="1"/>
</dbReference>
<keyword evidence="3" id="KW-0804">Transcription</keyword>